<sequence>MTQHNTQKKRHHHRDDLIGEHAAGDAGQMVLAFLFTAIWILDTFFLKYTIFLNLYVPLGIKIPIGVVLLILSEHIPTSRKDCVY</sequence>
<organism evidence="2">
    <name type="scientific">marine sediment metagenome</name>
    <dbReference type="NCBI Taxonomy" id="412755"/>
    <lineage>
        <taxon>unclassified sequences</taxon>
        <taxon>metagenomes</taxon>
        <taxon>ecological metagenomes</taxon>
    </lineage>
</organism>
<comment type="caution">
    <text evidence="2">The sequence shown here is derived from an EMBL/GenBank/DDBJ whole genome shotgun (WGS) entry which is preliminary data.</text>
</comment>
<gene>
    <name evidence="2" type="ORF">S01H4_56919</name>
</gene>
<evidence type="ECO:0000256" key="1">
    <source>
        <dbReference type="SAM" id="Phobius"/>
    </source>
</evidence>
<keyword evidence="1" id="KW-0472">Membrane</keyword>
<proteinExistence type="predicted"/>
<dbReference type="EMBL" id="BART01033041">
    <property type="protein sequence ID" value="GAH16895.1"/>
    <property type="molecule type" value="Genomic_DNA"/>
</dbReference>
<feature type="transmembrane region" description="Helical" evidence="1">
    <location>
        <begin position="21"/>
        <end position="40"/>
    </location>
</feature>
<name>X1E944_9ZZZZ</name>
<dbReference type="AlphaFoldDB" id="X1E944"/>
<protein>
    <submittedName>
        <fullName evidence="2">Uncharacterized protein</fullName>
    </submittedName>
</protein>
<feature type="transmembrane region" description="Helical" evidence="1">
    <location>
        <begin position="52"/>
        <end position="71"/>
    </location>
</feature>
<reference evidence="2" key="1">
    <citation type="journal article" date="2014" name="Front. Microbiol.">
        <title>High frequency of phylogenetically diverse reductive dehalogenase-homologous genes in deep subseafloor sedimentary metagenomes.</title>
        <authorList>
            <person name="Kawai M."/>
            <person name="Futagami T."/>
            <person name="Toyoda A."/>
            <person name="Takaki Y."/>
            <person name="Nishi S."/>
            <person name="Hori S."/>
            <person name="Arai W."/>
            <person name="Tsubouchi T."/>
            <person name="Morono Y."/>
            <person name="Uchiyama I."/>
            <person name="Ito T."/>
            <person name="Fujiyama A."/>
            <person name="Inagaki F."/>
            <person name="Takami H."/>
        </authorList>
    </citation>
    <scope>NUCLEOTIDE SEQUENCE</scope>
    <source>
        <strain evidence="2">Expedition CK06-06</strain>
    </source>
</reference>
<accession>X1E944</accession>
<keyword evidence="1" id="KW-0812">Transmembrane</keyword>
<keyword evidence="1" id="KW-1133">Transmembrane helix</keyword>
<evidence type="ECO:0000313" key="2">
    <source>
        <dbReference type="EMBL" id="GAH16895.1"/>
    </source>
</evidence>